<name>A0A2X2JIX8_SPHMU</name>
<feature type="transmembrane region" description="Helical" evidence="1">
    <location>
        <begin position="122"/>
        <end position="146"/>
    </location>
</feature>
<protein>
    <submittedName>
        <fullName evidence="2">Uncharacterized protein</fullName>
    </submittedName>
</protein>
<reference evidence="2 3" key="1">
    <citation type="submission" date="2018-06" db="EMBL/GenBank/DDBJ databases">
        <authorList>
            <consortium name="Pathogen Informatics"/>
            <person name="Doyle S."/>
        </authorList>
    </citation>
    <scope>NUCLEOTIDE SEQUENCE [LARGE SCALE GENOMIC DNA]</scope>
    <source>
        <strain evidence="2 3">NCTC11343</strain>
    </source>
</reference>
<proteinExistence type="predicted"/>
<sequence>MYSGPIFGSIDFDATNKQVHNNFKNRLHALITNSCRIINDSERIVILRCSQFIRSLYLDMKRRKLAATDSETFINYYLPNWRSIIIGSILILMGIATCFIGYHPHNSLKENFSAIVLDFKDVFRFLVSLFMLLLHLSFIIGGFLLLKNSRKVIRARTDKKGLYFKRIEKKTGSVWALADLDALVFVPYIQIVNIRIIESNWLGPRLELETFQGKEILTMLNVLSRKQKEQICQTVKEFGI</sequence>
<evidence type="ECO:0000313" key="3">
    <source>
        <dbReference type="Proteomes" id="UP000251241"/>
    </source>
</evidence>
<keyword evidence="1" id="KW-0472">Membrane</keyword>
<keyword evidence="1" id="KW-0812">Transmembrane</keyword>
<keyword evidence="1" id="KW-1133">Transmembrane helix</keyword>
<accession>A0A2X2JIX8</accession>
<feature type="transmembrane region" description="Helical" evidence="1">
    <location>
        <begin position="84"/>
        <end position="102"/>
    </location>
</feature>
<dbReference type="EMBL" id="UAUU01000011">
    <property type="protein sequence ID" value="SPZ94242.1"/>
    <property type="molecule type" value="Genomic_DNA"/>
</dbReference>
<evidence type="ECO:0000256" key="1">
    <source>
        <dbReference type="SAM" id="Phobius"/>
    </source>
</evidence>
<organism evidence="2 3">
    <name type="scientific">Sphingobacterium multivorum</name>
    <dbReference type="NCBI Taxonomy" id="28454"/>
    <lineage>
        <taxon>Bacteria</taxon>
        <taxon>Pseudomonadati</taxon>
        <taxon>Bacteroidota</taxon>
        <taxon>Sphingobacteriia</taxon>
        <taxon>Sphingobacteriales</taxon>
        <taxon>Sphingobacteriaceae</taxon>
        <taxon>Sphingobacterium</taxon>
    </lineage>
</organism>
<evidence type="ECO:0000313" key="2">
    <source>
        <dbReference type="EMBL" id="SPZ94242.1"/>
    </source>
</evidence>
<dbReference type="Proteomes" id="UP000251241">
    <property type="component" value="Unassembled WGS sequence"/>
</dbReference>
<dbReference type="AlphaFoldDB" id="A0A2X2JIX8"/>
<gene>
    <name evidence="2" type="ORF">NCTC11343_05173</name>
</gene>